<dbReference type="PANTHER" id="PTHR38659">
    <property type="entry name" value="METAL-DEPENDENT PHOSPHOHYDROLASE"/>
    <property type="match status" value="1"/>
</dbReference>
<dbReference type="STRING" id="1121448.DGI_1731"/>
<dbReference type="KEGG" id="dgg:DGI_1731"/>
<dbReference type="PATRIC" id="fig|1121448.10.peg.1718"/>
<organism evidence="1 2">
    <name type="scientific">Megalodesulfovibrio gigas (strain ATCC 19364 / DSM 1382 / NCIMB 9332 / VKM B-1759)</name>
    <name type="common">Desulfovibrio gigas</name>
    <dbReference type="NCBI Taxonomy" id="1121448"/>
    <lineage>
        <taxon>Bacteria</taxon>
        <taxon>Pseudomonadati</taxon>
        <taxon>Thermodesulfobacteriota</taxon>
        <taxon>Desulfovibrionia</taxon>
        <taxon>Desulfovibrionales</taxon>
        <taxon>Desulfovibrionaceae</taxon>
        <taxon>Megalodesulfovibrio</taxon>
    </lineage>
</organism>
<evidence type="ECO:0000313" key="1">
    <source>
        <dbReference type="EMBL" id="AGW13547.1"/>
    </source>
</evidence>
<dbReference type="GO" id="GO:0016787">
    <property type="term" value="F:hydrolase activity"/>
    <property type="evidence" value="ECO:0007669"/>
    <property type="project" value="UniProtKB-KW"/>
</dbReference>
<proteinExistence type="predicted"/>
<dbReference type="AlphaFoldDB" id="T2GCC3"/>
<name>T2GCC3_MEGG1</name>
<sequence length="188" mass="20274">MLSRDDALHLLKAQDPDQSLLNHAQASEAVMAALAARLAPGDEDLWSRTGLLHDLDFPHTKSSPAQHGPMAVQLLENALPPHALHAILAHNQEHTGVACEAPIDYALRCAESVTGLVFATALVRPQGFDGMKASSLKKKMKDKAFAANVDRERIRECERLGLSLDEFLAISIDAMRGVACRVGIGVDP</sequence>
<dbReference type="RefSeq" id="WP_021760418.1">
    <property type="nucleotide sequence ID" value="NC_022444.1"/>
</dbReference>
<dbReference type="PANTHER" id="PTHR38659:SF1">
    <property type="entry name" value="METAL DEPENDENT PHOSPHOHYDROLASE"/>
    <property type="match status" value="1"/>
</dbReference>
<keyword evidence="1" id="KW-0378">Hydrolase</keyword>
<protein>
    <submittedName>
        <fullName evidence="1">Putative metal dependent phosphohydrolase</fullName>
    </submittedName>
</protein>
<reference evidence="2" key="2">
    <citation type="submission" date="2013-07" db="EMBL/GenBank/DDBJ databases">
        <authorList>
            <person name="Morais-Silva F.O."/>
            <person name="Rezende A.M."/>
            <person name="Pimentel C."/>
            <person name="Resende D.M."/>
            <person name="Santos C.I."/>
            <person name="Clemente C."/>
            <person name="de Oliveira L.M."/>
            <person name="da Silva S.M."/>
            <person name="Costa D.A."/>
            <person name="Varela-Raposo A."/>
            <person name="Horacio E.C.A."/>
            <person name="Matos M."/>
            <person name="Flores O."/>
            <person name="Ruiz J.C."/>
            <person name="Rodrigues-Pousada C."/>
        </authorList>
    </citation>
    <scope>NUCLEOTIDE SEQUENCE [LARGE SCALE GENOMIC DNA]</scope>
    <source>
        <strain evidence="2">ATCC 19364 / DSM 1382 / NCIMB 9332 / VKM B-1759</strain>
    </source>
</reference>
<evidence type="ECO:0000313" key="2">
    <source>
        <dbReference type="Proteomes" id="UP000016587"/>
    </source>
</evidence>
<accession>T2GCC3</accession>
<dbReference type="HOGENOM" id="CLU_090635_1_0_7"/>
<keyword evidence="2" id="KW-1185">Reference proteome</keyword>
<dbReference type="OrthoDB" id="9801160at2"/>
<gene>
    <name evidence="1" type="ORF">DGI_1731</name>
</gene>
<dbReference type="EMBL" id="CP006585">
    <property type="protein sequence ID" value="AGW13547.1"/>
    <property type="molecule type" value="Genomic_DNA"/>
</dbReference>
<dbReference type="eggNOG" id="COG2316">
    <property type="taxonomic scope" value="Bacteria"/>
</dbReference>
<dbReference type="Proteomes" id="UP000016587">
    <property type="component" value="Chromosome"/>
</dbReference>
<reference evidence="1 2" key="1">
    <citation type="journal article" date="2013" name="J. Bacteriol.">
        <title>Roles of HynAB and Ech, the only two hydrogenases found in the model sulfate reducer Desulfovibrio gigas.</title>
        <authorList>
            <person name="Morais-Silva F.O."/>
            <person name="Santos C.I."/>
            <person name="Rodrigues R."/>
            <person name="Pereira I.A."/>
            <person name="Rodrigues-Pousada C."/>
        </authorList>
    </citation>
    <scope>NUCLEOTIDE SEQUENCE [LARGE SCALE GENOMIC DNA]</scope>
    <source>
        <strain evidence="2">ATCC 19364 / DSM 1382 / NCIMB 9332 / VKM B-1759</strain>
    </source>
</reference>
<dbReference type="SUPFAM" id="SSF109604">
    <property type="entry name" value="HD-domain/PDEase-like"/>
    <property type="match status" value="1"/>
</dbReference>